<sequence>MQIRNFKSIRINSENLLDVSGFGGHSDYGVLVTAYDFASAVIEVRRKEGTTAMLAMQYDDLDLPAYWKDAEILFTTRLAANTEEL</sequence>
<gene>
    <name evidence="1" type="ORF">GJU41_11880</name>
</gene>
<dbReference type="Proteomes" id="UP000441585">
    <property type="component" value="Unassembled WGS sequence"/>
</dbReference>
<accession>A0A6I2MBK7</accession>
<proteinExistence type="predicted"/>
<comment type="caution">
    <text evidence="1">The sequence shown here is derived from an EMBL/GenBank/DDBJ whole genome shotgun (WGS) entry which is preliminary data.</text>
</comment>
<evidence type="ECO:0000313" key="2">
    <source>
        <dbReference type="Proteomes" id="UP000441585"/>
    </source>
</evidence>
<protein>
    <submittedName>
        <fullName evidence="1">Uncharacterized protein</fullName>
    </submittedName>
</protein>
<evidence type="ECO:0000313" key="1">
    <source>
        <dbReference type="EMBL" id="MRX54672.1"/>
    </source>
</evidence>
<dbReference type="AlphaFoldDB" id="A0A6I2MBK7"/>
<reference evidence="1 2" key="1">
    <citation type="submission" date="2019-11" db="EMBL/GenBank/DDBJ databases">
        <title>Bacillus idriensis genome.</title>
        <authorList>
            <person name="Konopka E.N."/>
            <person name="Newman J.D."/>
        </authorList>
    </citation>
    <scope>NUCLEOTIDE SEQUENCE [LARGE SCALE GENOMIC DNA]</scope>
    <source>
        <strain evidence="1 2">DSM 19097</strain>
    </source>
</reference>
<keyword evidence="2" id="KW-1185">Reference proteome</keyword>
<dbReference type="EMBL" id="WKKF01000002">
    <property type="protein sequence ID" value="MRX54672.1"/>
    <property type="molecule type" value="Genomic_DNA"/>
</dbReference>
<organism evidence="1 2">
    <name type="scientific">Metabacillus idriensis</name>
    <dbReference type="NCBI Taxonomy" id="324768"/>
    <lineage>
        <taxon>Bacteria</taxon>
        <taxon>Bacillati</taxon>
        <taxon>Bacillota</taxon>
        <taxon>Bacilli</taxon>
        <taxon>Bacillales</taxon>
        <taxon>Bacillaceae</taxon>
        <taxon>Metabacillus</taxon>
    </lineage>
</organism>
<name>A0A6I2MBK7_9BACI</name>
<dbReference type="RefSeq" id="WP_154318688.1">
    <property type="nucleotide sequence ID" value="NZ_CAJGAA010000002.1"/>
</dbReference>